<feature type="transmembrane region" description="Helical" evidence="14">
    <location>
        <begin position="168"/>
        <end position="191"/>
    </location>
</feature>
<evidence type="ECO:0000256" key="3">
    <source>
        <dbReference type="ARBA" id="ARBA00022448"/>
    </source>
</evidence>
<comment type="catalytic activity">
    <reaction evidence="12">
        <text>L-proline(in) + Na(+)(in) = L-proline(out) + Na(+)(out)</text>
        <dbReference type="Rhea" id="RHEA:28967"/>
        <dbReference type="ChEBI" id="CHEBI:29101"/>
        <dbReference type="ChEBI" id="CHEBI:60039"/>
    </reaction>
</comment>
<comment type="similarity">
    <text evidence="2 13">Belongs to the sodium:solute symporter (SSF) (TC 2.A.21) family.</text>
</comment>
<feature type="transmembrane region" description="Helical" evidence="14">
    <location>
        <begin position="463"/>
        <end position="481"/>
    </location>
</feature>
<evidence type="ECO:0000256" key="7">
    <source>
        <dbReference type="ARBA" id="ARBA00022989"/>
    </source>
</evidence>
<evidence type="ECO:0000256" key="15">
    <source>
        <dbReference type="SAM" id="MobiDB-lite"/>
    </source>
</evidence>
<evidence type="ECO:0000256" key="14">
    <source>
        <dbReference type="RuleBase" id="RU366012"/>
    </source>
</evidence>
<gene>
    <name evidence="16" type="ORF">RIF23_00685</name>
</gene>
<name>A0ABU2H2E6_9ACTN</name>
<dbReference type="InterPro" id="IPR050277">
    <property type="entry name" value="Sodium:Solute_Symporter"/>
</dbReference>
<feature type="transmembrane region" description="Helical" evidence="14">
    <location>
        <begin position="52"/>
        <end position="77"/>
    </location>
</feature>
<dbReference type="InterPro" id="IPR038377">
    <property type="entry name" value="Na/Glc_symporter_sf"/>
</dbReference>
<evidence type="ECO:0000256" key="5">
    <source>
        <dbReference type="ARBA" id="ARBA00022692"/>
    </source>
</evidence>
<evidence type="ECO:0000256" key="1">
    <source>
        <dbReference type="ARBA" id="ARBA00004651"/>
    </source>
</evidence>
<accession>A0ABU2H2E6</accession>
<dbReference type="PANTHER" id="PTHR48086">
    <property type="entry name" value="SODIUM/PROLINE SYMPORTER-RELATED"/>
    <property type="match status" value="1"/>
</dbReference>
<feature type="transmembrane region" description="Helical" evidence="14">
    <location>
        <begin position="83"/>
        <end position="102"/>
    </location>
</feature>
<comment type="function">
    <text evidence="14">Catalyzes the sodium-dependent uptake of extracellular L-proline.</text>
</comment>
<dbReference type="RefSeq" id="WP_310910316.1">
    <property type="nucleotide sequence ID" value="NZ_JAVLVT010000001.1"/>
</dbReference>
<feature type="transmembrane region" description="Helical" evidence="14">
    <location>
        <begin position="401"/>
        <end position="425"/>
    </location>
</feature>
<keyword evidence="10 14" id="KW-0472">Membrane</keyword>
<dbReference type="PANTHER" id="PTHR48086:SF3">
    <property type="entry name" value="SODIUM_PROLINE SYMPORTER"/>
    <property type="match status" value="1"/>
</dbReference>
<keyword evidence="8 14" id="KW-0915">Sodium</keyword>
<evidence type="ECO:0000256" key="13">
    <source>
        <dbReference type="RuleBase" id="RU362091"/>
    </source>
</evidence>
<dbReference type="NCBIfam" id="TIGR00813">
    <property type="entry name" value="sss"/>
    <property type="match status" value="1"/>
</dbReference>
<organism evidence="16 17">
    <name type="scientific">Lipingzhangella rawalii</name>
    <dbReference type="NCBI Taxonomy" id="2055835"/>
    <lineage>
        <taxon>Bacteria</taxon>
        <taxon>Bacillati</taxon>
        <taxon>Actinomycetota</taxon>
        <taxon>Actinomycetes</taxon>
        <taxon>Streptosporangiales</taxon>
        <taxon>Nocardiopsidaceae</taxon>
        <taxon>Lipingzhangella</taxon>
    </lineage>
</organism>
<evidence type="ECO:0000256" key="2">
    <source>
        <dbReference type="ARBA" id="ARBA00006434"/>
    </source>
</evidence>
<proteinExistence type="inferred from homology"/>
<evidence type="ECO:0000313" key="17">
    <source>
        <dbReference type="Proteomes" id="UP001250214"/>
    </source>
</evidence>
<feature type="transmembrane region" description="Helical" evidence="14">
    <location>
        <begin position="314"/>
        <end position="339"/>
    </location>
</feature>
<keyword evidence="5 14" id="KW-0812">Transmembrane</keyword>
<feature type="transmembrane region" description="Helical" evidence="14">
    <location>
        <begin position="230"/>
        <end position="253"/>
    </location>
</feature>
<protein>
    <recommendedName>
        <fullName evidence="14">Sodium/proline symporter</fullName>
    </recommendedName>
    <alternativeName>
        <fullName evidence="14">Proline permease</fullName>
    </alternativeName>
</protein>
<comment type="subcellular location">
    <subcellularLocation>
        <location evidence="1 14">Cell membrane</location>
        <topology evidence="1 14">Multi-pass membrane protein</topology>
    </subcellularLocation>
</comment>
<feature type="transmembrane region" description="Helical" evidence="14">
    <location>
        <begin position="376"/>
        <end position="395"/>
    </location>
</feature>
<evidence type="ECO:0000256" key="9">
    <source>
        <dbReference type="ARBA" id="ARBA00023065"/>
    </source>
</evidence>
<keyword evidence="14" id="KW-0029">Amino-acid transport</keyword>
<evidence type="ECO:0000256" key="4">
    <source>
        <dbReference type="ARBA" id="ARBA00022475"/>
    </source>
</evidence>
<dbReference type="EMBL" id="JAVLVT010000001">
    <property type="protein sequence ID" value="MDS1268804.1"/>
    <property type="molecule type" value="Genomic_DNA"/>
</dbReference>
<dbReference type="CDD" id="cd11475">
    <property type="entry name" value="SLC5sbd_PutP"/>
    <property type="match status" value="1"/>
</dbReference>
<feature type="transmembrane region" description="Helical" evidence="14">
    <location>
        <begin position="12"/>
        <end position="32"/>
    </location>
</feature>
<feature type="transmembrane region" description="Helical" evidence="14">
    <location>
        <begin position="198"/>
        <end position="218"/>
    </location>
</feature>
<dbReference type="PROSITE" id="PS50283">
    <property type="entry name" value="NA_SOLUT_SYMP_3"/>
    <property type="match status" value="1"/>
</dbReference>
<keyword evidence="6 14" id="KW-0769">Symport</keyword>
<feature type="transmembrane region" description="Helical" evidence="14">
    <location>
        <begin position="274"/>
        <end position="294"/>
    </location>
</feature>
<keyword evidence="11 14" id="KW-0739">Sodium transport</keyword>
<feature type="transmembrane region" description="Helical" evidence="14">
    <location>
        <begin position="432"/>
        <end position="451"/>
    </location>
</feature>
<comment type="caution">
    <text evidence="16">The sequence shown here is derived from an EMBL/GenBank/DDBJ whole genome shotgun (WGS) entry which is preliminary data.</text>
</comment>
<keyword evidence="4 14" id="KW-1003">Cell membrane</keyword>
<keyword evidence="7 14" id="KW-1133">Transmembrane helix</keyword>
<keyword evidence="9 14" id="KW-0406">Ion transport</keyword>
<dbReference type="Pfam" id="PF00474">
    <property type="entry name" value="SSF"/>
    <property type="match status" value="1"/>
</dbReference>
<evidence type="ECO:0000256" key="11">
    <source>
        <dbReference type="ARBA" id="ARBA00023201"/>
    </source>
</evidence>
<evidence type="ECO:0000256" key="10">
    <source>
        <dbReference type="ARBA" id="ARBA00023136"/>
    </source>
</evidence>
<keyword evidence="17" id="KW-1185">Reference proteome</keyword>
<reference evidence="17" key="1">
    <citation type="submission" date="2023-07" db="EMBL/GenBank/DDBJ databases">
        <title>Novel species in the genus Lipingzhangella isolated from Sambhar Salt Lake.</title>
        <authorList>
            <person name="Jiya N."/>
            <person name="Kajale S."/>
            <person name="Sharma A."/>
        </authorList>
    </citation>
    <scope>NUCLEOTIDE SEQUENCE [LARGE SCALE GENOMIC DNA]</scope>
    <source>
        <strain evidence="17">LS1_29</strain>
    </source>
</reference>
<evidence type="ECO:0000256" key="12">
    <source>
        <dbReference type="ARBA" id="ARBA00033708"/>
    </source>
</evidence>
<dbReference type="Gene3D" id="1.20.1730.10">
    <property type="entry name" value="Sodium/glucose cotransporter"/>
    <property type="match status" value="1"/>
</dbReference>
<evidence type="ECO:0000256" key="8">
    <source>
        <dbReference type="ARBA" id="ARBA00023053"/>
    </source>
</evidence>
<dbReference type="Proteomes" id="UP001250214">
    <property type="component" value="Unassembled WGS sequence"/>
</dbReference>
<feature type="region of interest" description="Disordered" evidence="15">
    <location>
        <begin position="491"/>
        <end position="510"/>
    </location>
</feature>
<feature type="transmembrane region" description="Helical" evidence="14">
    <location>
        <begin position="130"/>
        <end position="148"/>
    </location>
</feature>
<sequence length="510" mass="53694">MSETAVVVDVNWPIVAGFVGYLVILVVIAAYAGYARAGSMTDYFLGGRAMRYVVVALSSVTSARSGWLVLGVTGMAFVNGAAAVWAVVGYTVMELFLFLFVAPRIRRITGRMGDLTLPDFFVSRLRGGNVLRGIVVTVIVLFMIAYVASNFQAGGTAFAGTFNIDPEWGLLITAAIVVLYTMVGGYVAVALSDALQGLFMLFGLVVLPTVVVASLGWGPMFDTLQALNPALLDPLAVGAGMVIAWIGIGLGSPGQPHVVVRYMSVDDPKNLRPAALLATFWNVLMGWGAVYLGMAGRAIYETEDALPGQDPEALFPFMAGEYLPAIVAGILVAAVFAAIMSTADSQLLVGASGIVRDIYQRIIAGGRDIPSRSAVWISRGVVLAMSLAAIGLLYVPGAADAVFWLVLFAWGGLGAAFGPPLLFTVFWRGTTAAGAGAGVVTGALVTIVWYYTLSDYLFEGLPGFAASALAVWLVSLATARSRPADVEEQMRVMRGQDGPVTDSPEETASR</sequence>
<dbReference type="InterPro" id="IPR001734">
    <property type="entry name" value="Na/solute_symporter"/>
</dbReference>
<evidence type="ECO:0000313" key="16">
    <source>
        <dbReference type="EMBL" id="MDS1268804.1"/>
    </source>
</evidence>
<keyword evidence="3 14" id="KW-0813">Transport</keyword>
<dbReference type="InterPro" id="IPR011851">
    <property type="entry name" value="Na/Pro_symporter"/>
</dbReference>
<evidence type="ECO:0000256" key="6">
    <source>
        <dbReference type="ARBA" id="ARBA00022847"/>
    </source>
</evidence>